<evidence type="ECO:0000313" key="3">
    <source>
        <dbReference type="WBParaSite" id="MCU_005031-RA"/>
    </source>
</evidence>
<sequence length="83" mass="9322">MSHIGLLHSLLKELQRTCRHPKLTSEQQCAAKHEGLQLARTYLTLLKNVSNHRHLVASYRCRQKTTSETANLVGLSPPQAYSG</sequence>
<reference evidence="3" key="1">
    <citation type="submission" date="2019-11" db="UniProtKB">
        <authorList>
            <consortium name="WormBaseParasite"/>
        </authorList>
    </citation>
    <scope>IDENTIFICATION</scope>
</reference>
<accession>A0A5K3F2J0</accession>
<name>A0A5K3F2J0_MESCO</name>
<dbReference type="PANTHER" id="PTHR31716">
    <property type="entry name" value="PROTEIN FMC1 HOMOLOG"/>
    <property type="match status" value="1"/>
</dbReference>
<dbReference type="GO" id="GO:0005739">
    <property type="term" value="C:mitochondrion"/>
    <property type="evidence" value="ECO:0007669"/>
    <property type="project" value="TreeGrafter"/>
</dbReference>
<protein>
    <recommendedName>
        <fullName evidence="2">Protein FMC1 homolog</fullName>
    </recommendedName>
</protein>
<dbReference type="AlphaFoldDB" id="A0A5K3F2J0"/>
<evidence type="ECO:0000256" key="1">
    <source>
        <dbReference type="ARBA" id="ARBA00009058"/>
    </source>
</evidence>
<proteinExistence type="inferred from homology"/>
<comment type="similarity">
    <text evidence="1">Belongs to the FMC1 family.</text>
</comment>
<dbReference type="InterPro" id="IPR037667">
    <property type="entry name" value="FMC1_homologue"/>
</dbReference>
<organism evidence="3">
    <name type="scientific">Mesocestoides corti</name>
    <name type="common">Flatworm</name>
    <dbReference type="NCBI Taxonomy" id="53468"/>
    <lineage>
        <taxon>Eukaryota</taxon>
        <taxon>Metazoa</taxon>
        <taxon>Spiralia</taxon>
        <taxon>Lophotrochozoa</taxon>
        <taxon>Platyhelminthes</taxon>
        <taxon>Cestoda</taxon>
        <taxon>Eucestoda</taxon>
        <taxon>Cyclophyllidea</taxon>
        <taxon>Mesocestoididae</taxon>
        <taxon>Mesocestoides</taxon>
    </lineage>
</organism>
<evidence type="ECO:0000256" key="2">
    <source>
        <dbReference type="ARBA" id="ARBA00013846"/>
    </source>
</evidence>
<dbReference type="PANTHER" id="PTHR31716:SF1">
    <property type="entry name" value="PROTEIN FMC1 HOMOLOG"/>
    <property type="match status" value="1"/>
</dbReference>
<dbReference type="WBParaSite" id="MCU_005031-RA">
    <property type="protein sequence ID" value="MCU_005031-RA"/>
    <property type="gene ID" value="MCU_005031"/>
</dbReference>